<sequence length="72" mass="8464">MDVINDALQIINCVDVYFRLINTRVSVVYVETWAHGNQIDVRDDVRQTLLNFMEYASRKLYKITMDAAHLLM</sequence>
<dbReference type="AlphaFoldDB" id="A0A1Y3BF67"/>
<dbReference type="PROSITE" id="PS50215">
    <property type="entry name" value="ADAM_MEPRO"/>
    <property type="match status" value="1"/>
</dbReference>
<dbReference type="PANTHER" id="PTHR11905">
    <property type="entry name" value="ADAM A DISINTEGRIN AND METALLOPROTEASE DOMAIN"/>
    <property type="match status" value="1"/>
</dbReference>
<comment type="caution">
    <text evidence="1">Lacks conserved residue(s) required for the propagation of feature annotation.</text>
</comment>
<dbReference type="GO" id="GO:0004222">
    <property type="term" value="F:metalloendopeptidase activity"/>
    <property type="evidence" value="ECO:0007669"/>
    <property type="project" value="InterPro"/>
</dbReference>
<dbReference type="OrthoDB" id="5951731at2759"/>
<reference evidence="3 4" key="1">
    <citation type="submission" date="2017-03" db="EMBL/GenBank/DDBJ databases">
        <title>Genome Survey of Euroglyphus maynei.</title>
        <authorList>
            <person name="Arlian L.G."/>
            <person name="Morgan M.S."/>
            <person name="Rider S.D."/>
        </authorList>
    </citation>
    <scope>NUCLEOTIDE SEQUENCE [LARGE SCALE GENOMIC DNA]</scope>
    <source>
        <strain evidence="3">Arlian Lab</strain>
        <tissue evidence="3">Whole body</tissue>
    </source>
</reference>
<dbReference type="Pfam" id="PF01421">
    <property type="entry name" value="Reprolysin"/>
    <property type="match status" value="1"/>
</dbReference>
<keyword evidence="3" id="KW-0401">Integrin</keyword>
<dbReference type="Proteomes" id="UP000194236">
    <property type="component" value="Unassembled WGS sequence"/>
</dbReference>
<accession>A0A1Y3BF67</accession>
<dbReference type="SUPFAM" id="SSF55486">
    <property type="entry name" value="Metalloproteases ('zincins'), catalytic domain"/>
    <property type="match status" value="1"/>
</dbReference>
<dbReference type="InterPro" id="IPR001590">
    <property type="entry name" value="Peptidase_M12B"/>
</dbReference>
<organism evidence="3 4">
    <name type="scientific">Euroglyphus maynei</name>
    <name type="common">Mayne's house dust mite</name>
    <dbReference type="NCBI Taxonomy" id="6958"/>
    <lineage>
        <taxon>Eukaryota</taxon>
        <taxon>Metazoa</taxon>
        <taxon>Ecdysozoa</taxon>
        <taxon>Arthropoda</taxon>
        <taxon>Chelicerata</taxon>
        <taxon>Arachnida</taxon>
        <taxon>Acari</taxon>
        <taxon>Acariformes</taxon>
        <taxon>Sarcoptiformes</taxon>
        <taxon>Astigmata</taxon>
        <taxon>Psoroptidia</taxon>
        <taxon>Analgoidea</taxon>
        <taxon>Pyroglyphidae</taxon>
        <taxon>Pyroglyphinae</taxon>
        <taxon>Euroglyphus</taxon>
    </lineage>
</organism>
<proteinExistence type="predicted"/>
<keyword evidence="4" id="KW-1185">Reference proteome</keyword>
<evidence type="ECO:0000313" key="3">
    <source>
        <dbReference type="EMBL" id="OTF79549.1"/>
    </source>
</evidence>
<gene>
    <name evidence="3" type="ORF">BLA29_015127</name>
</gene>
<dbReference type="GO" id="GO:0007229">
    <property type="term" value="P:integrin-mediated signaling pathway"/>
    <property type="evidence" value="ECO:0007669"/>
    <property type="project" value="UniProtKB-KW"/>
</dbReference>
<dbReference type="PANTHER" id="PTHR11905:SF237">
    <property type="entry name" value="MIND-MELD, ISOFORM J"/>
    <property type="match status" value="1"/>
</dbReference>
<dbReference type="Gene3D" id="3.40.390.10">
    <property type="entry name" value="Collagenase (Catalytic Domain)"/>
    <property type="match status" value="1"/>
</dbReference>
<comment type="caution">
    <text evidence="3">The sequence shown here is derived from an EMBL/GenBank/DDBJ whole genome shotgun (WGS) entry which is preliminary data.</text>
</comment>
<evidence type="ECO:0000256" key="1">
    <source>
        <dbReference type="PROSITE-ProRule" id="PRU00276"/>
    </source>
</evidence>
<protein>
    <submittedName>
        <fullName evidence="3">Disintegrin and metalloproteinase domain-containing protein 23-like protein</fullName>
    </submittedName>
</protein>
<dbReference type="InterPro" id="IPR024079">
    <property type="entry name" value="MetalloPept_cat_dom_sf"/>
</dbReference>
<name>A0A1Y3BF67_EURMA</name>
<evidence type="ECO:0000259" key="2">
    <source>
        <dbReference type="PROSITE" id="PS50215"/>
    </source>
</evidence>
<evidence type="ECO:0000313" key="4">
    <source>
        <dbReference type="Proteomes" id="UP000194236"/>
    </source>
</evidence>
<dbReference type="GO" id="GO:0006508">
    <property type="term" value="P:proteolysis"/>
    <property type="evidence" value="ECO:0007669"/>
    <property type="project" value="InterPro"/>
</dbReference>
<dbReference type="EMBL" id="MUJZ01022562">
    <property type="protein sequence ID" value="OTF79549.1"/>
    <property type="molecule type" value="Genomic_DNA"/>
</dbReference>
<feature type="domain" description="Peptidase M12B" evidence="2">
    <location>
        <begin position="1"/>
        <end position="72"/>
    </location>
</feature>